<dbReference type="Proteomes" id="UP001346869">
    <property type="component" value="Unassembled WGS sequence"/>
</dbReference>
<name>A0AAN7XJR9_ELEMC</name>
<comment type="caution">
    <text evidence="3">The sequence shown here is derived from an EMBL/GenBank/DDBJ whole genome shotgun (WGS) entry which is preliminary data.</text>
</comment>
<feature type="compositionally biased region" description="Polar residues" evidence="2">
    <location>
        <begin position="380"/>
        <end position="392"/>
    </location>
</feature>
<gene>
    <name evidence="3" type="ORF">PBY51_017488</name>
</gene>
<evidence type="ECO:0000256" key="2">
    <source>
        <dbReference type="SAM" id="MobiDB-lite"/>
    </source>
</evidence>
<feature type="region of interest" description="Disordered" evidence="2">
    <location>
        <begin position="203"/>
        <end position="255"/>
    </location>
</feature>
<keyword evidence="1" id="KW-0175">Coiled coil</keyword>
<proteinExistence type="predicted"/>
<sequence>MNLNKNKTLHPHMHDEEALVVENAIRLAVDSIINVLYGVNSARAREYQRTVADRDKQIQRLQGRLTEIEQELQVFQTQGCTCQVYAKEHSFMGSQTSGEPQRGEQSCSHTEMRAEQQECDISIALGIFARPPLHLSSQSHESAVPSSPCRVGLEPSFTPQPSASSGLFDAARNLPTSPNSFVIKEEPCDIDTVLIKWEMSEENFEEHQASTGSPAQDNEGPTEEDKMENTEKRTFREKPHADPGGHCNLHEEDLRNKKQDLLTSERQEEAQRLKRAAWRAASRRYYARKIARQQANPSSLGPFPLQRNFPPTRLPPFPPRSGPFPHITDTRYSQPMSFKDKRRRPLISELSEESQSLQKEAWRTSSRRYYVRKNADHQTEPTQYPQLLQNTESSRETLGPSRGGSHSNSGGIMCS</sequence>
<feature type="region of interest" description="Disordered" evidence="2">
    <location>
        <begin position="374"/>
        <end position="415"/>
    </location>
</feature>
<feature type="region of interest" description="Disordered" evidence="2">
    <location>
        <begin position="292"/>
        <end position="341"/>
    </location>
</feature>
<feature type="compositionally biased region" description="Basic and acidic residues" evidence="2">
    <location>
        <begin position="223"/>
        <end position="255"/>
    </location>
</feature>
<feature type="compositionally biased region" description="Polar residues" evidence="2">
    <location>
        <begin position="404"/>
        <end position="415"/>
    </location>
</feature>
<feature type="coiled-coil region" evidence="1">
    <location>
        <begin position="51"/>
        <end position="78"/>
    </location>
</feature>
<organism evidence="3 4">
    <name type="scientific">Eleginops maclovinus</name>
    <name type="common">Patagonian blennie</name>
    <name type="synonym">Eleginus maclovinus</name>
    <dbReference type="NCBI Taxonomy" id="56733"/>
    <lineage>
        <taxon>Eukaryota</taxon>
        <taxon>Metazoa</taxon>
        <taxon>Chordata</taxon>
        <taxon>Craniata</taxon>
        <taxon>Vertebrata</taxon>
        <taxon>Euteleostomi</taxon>
        <taxon>Actinopterygii</taxon>
        <taxon>Neopterygii</taxon>
        <taxon>Teleostei</taxon>
        <taxon>Neoteleostei</taxon>
        <taxon>Acanthomorphata</taxon>
        <taxon>Eupercaria</taxon>
        <taxon>Perciformes</taxon>
        <taxon>Notothenioidei</taxon>
        <taxon>Eleginopidae</taxon>
        <taxon>Eleginops</taxon>
    </lineage>
</organism>
<protein>
    <submittedName>
        <fullName evidence="3">Uncharacterized protein</fullName>
    </submittedName>
</protein>
<reference evidence="3 4" key="1">
    <citation type="journal article" date="2023" name="Genes (Basel)">
        <title>Chromosome-Level Genome Assembly and Circadian Gene Repertoire of the Patagonia Blennie Eleginops maclovinus-The Closest Ancestral Proxy of Antarctic Cryonotothenioids.</title>
        <authorList>
            <person name="Cheng C.C."/>
            <person name="Rivera-Colon A.G."/>
            <person name="Minhas B.F."/>
            <person name="Wilson L."/>
            <person name="Rayamajhi N."/>
            <person name="Vargas-Chacoff L."/>
            <person name="Catchen J.M."/>
        </authorList>
    </citation>
    <scope>NUCLEOTIDE SEQUENCE [LARGE SCALE GENOMIC DNA]</scope>
    <source>
        <strain evidence="3">JMC-PN-2008</strain>
    </source>
</reference>
<evidence type="ECO:0000256" key="1">
    <source>
        <dbReference type="SAM" id="Coils"/>
    </source>
</evidence>
<reference evidence="3 4" key="2">
    <citation type="journal article" date="2023" name="Mol. Biol. Evol.">
        <title>Genomics of Secondarily Temperate Adaptation in the Only Non-Antarctic Icefish.</title>
        <authorList>
            <person name="Rivera-Colon A.G."/>
            <person name="Rayamajhi N."/>
            <person name="Minhas B.F."/>
            <person name="Madrigal G."/>
            <person name="Bilyk K.T."/>
            <person name="Yoon V."/>
            <person name="Hune M."/>
            <person name="Gregory S."/>
            <person name="Cheng C.H.C."/>
            <person name="Catchen J.M."/>
        </authorList>
    </citation>
    <scope>NUCLEOTIDE SEQUENCE [LARGE SCALE GENOMIC DNA]</scope>
    <source>
        <strain evidence="3">JMC-PN-2008</strain>
    </source>
</reference>
<dbReference type="AlphaFoldDB" id="A0AAN7XJR9"/>
<evidence type="ECO:0000313" key="3">
    <source>
        <dbReference type="EMBL" id="KAK5862056.1"/>
    </source>
</evidence>
<feature type="compositionally biased region" description="Pro residues" evidence="2">
    <location>
        <begin position="312"/>
        <end position="322"/>
    </location>
</feature>
<dbReference type="EMBL" id="JAUZQC010000012">
    <property type="protein sequence ID" value="KAK5862056.1"/>
    <property type="molecule type" value="Genomic_DNA"/>
</dbReference>
<accession>A0AAN7XJR9</accession>
<keyword evidence="4" id="KW-1185">Reference proteome</keyword>
<evidence type="ECO:0000313" key="4">
    <source>
        <dbReference type="Proteomes" id="UP001346869"/>
    </source>
</evidence>